<feature type="coiled-coil region" evidence="1">
    <location>
        <begin position="14"/>
        <end position="41"/>
    </location>
</feature>
<dbReference type="InterPro" id="IPR008900">
    <property type="entry name" value="Zot_N"/>
</dbReference>
<evidence type="ECO:0000313" key="4">
    <source>
        <dbReference type="Proteomes" id="UP000184082"/>
    </source>
</evidence>
<dbReference type="InterPro" id="IPR027417">
    <property type="entry name" value="P-loop_NTPase"/>
</dbReference>
<accession>A0A1M6TT87</accession>
<proteinExistence type="predicted"/>
<gene>
    <name evidence="3" type="ORF">SAMN02745883_02432</name>
</gene>
<dbReference type="EMBL" id="FRAJ01000033">
    <property type="protein sequence ID" value="SHK60028.1"/>
    <property type="molecule type" value="Genomic_DNA"/>
</dbReference>
<feature type="domain" description="Zona occludens toxin N-terminal" evidence="2">
    <location>
        <begin position="141"/>
        <end position="233"/>
    </location>
</feature>
<keyword evidence="4" id="KW-1185">Reference proteome</keyword>
<protein>
    <submittedName>
        <fullName evidence="3">Zonular occludens toxin (Zot)</fullName>
    </submittedName>
</protein>
<evidence type="ECO:0000259" key="2">
    <source>
        <dbReference type="Pfam" id="PF05707"/>
    </source>
</evidence>
<keyword evidence="1" id="KW-0175">Coiled coil</keyword>
<dbReference type="RefSeq" id="WP_072968861.1">
    <property type="nucleotide sequence ID" value="NZ_FRAJ01000033.1"/>
</dbReference>
<dbReference type="Proteomes" id="UP000184082">
    <property type="component" value="Unassembled WGS sequence"/>
</dbReference>
<dbReference type="Gene3D" id="3.40.50.300">
    <property type="entry name" value="P-loop containing nucleotide triphosphate hydrolases"/>
    <property type="match status" value="1"/>
</dbReference>
<name>A0A1M6TT87_9FIRM</name>
<dbReference type="AlphaFoldDB" id="A0A1M6TT87"/>
<organism evidence="3 4">
    <name type="scientific">Caminicella sporogenes DSM 14501</name>
    <dbReference type="NCBI Taxonomy" id="1121266"/>
    <lineage>
        <taxon>Bacteria</taxon>
        <taxon>Bacillati</taxon>
        <taxon>Bacillota</taxon>
        <taxon>Clostridia</taxon>
        <taxon>Peptostreptococcales</taxon>
        <taxon>Caminicellaceae</taxon>
        <taxon>Caminicella</taxon>
    </lineage>
</organism>
<evidence type="ECO:0000256" key="1">
    <source>
        <dbReference type="SAM" id="Coils"/>
    </source>
</evidence>
<sequence>MFFRKKKSKKEILFEQELKRRKQLQKKIKLEKRNKEKKRQKWLKQHKKQYIRNLRKKNFKLWFKWKITKMKLPFLFDLFRWLLIDMIRGKKKALWGIYIFVANPGEGKTLSMVKHIEEKRKEDPTIKVYTNFNYKGQTGAIRCWQDIVRAESNSIIALDEAHLTFESTDFRNFPPEMLAQLSLNRKLRKQFICSTQRYERLNKNFRDLANYVVLCKNHFGLDRWFTRYYFKKIDYEAQFTGKKSRADFIKPYVASDDLYRKYNTLQLVEKLAEEIEDFEVKQNELLPKIEALLEHQDNLEPKEIRNIISIRDRIVKQIEDIKREQEKKKILEKIETLNIELKKELEKVI</sequence>
<evidence type="ECO:0000313" key="3">
    <source>
        <dbReference type="EMBL" id="SHK60028.1"/>
    </source>
</evidence>
<reference evidence="3 4" key="1">
    <citation type="submission" date="2016-11" db="EMBL/GenBank/DDBJ databases">
        <authorList>
            <person name="Jaros S."/>
            <person name="Januszkiewicz K."/>
            <person name="Wedrychowicz H."/>
        </authorList>
    </citation>
    <scope>NUCLEOTIDE SEQUENCE [LARGE SCALE GENOMIC DNA]</scope>
    <source>
        <strain evidence="3 4">DSM 14501</strain>
    </source>
</reference>
<dbReference type="Pfam" id="PF05707">
    <property type="entry name" value="Zot"/>
    <property type="match status" value="1"/>
</dbReference>
<dbReference type="STRING" id="1121266.SAMN02745883_02432"/>